<gene>
    <name evidence="2" type="ORF">ERS852420_01889</name>
</gene>
<reference evidence="2 3" key="1">
    <citation type="submission" date="2015-09" db="EMBL/GenBank/DDBJ databases">
        <authorList>
            <consortium name="Pathogen Informatics"/>
        </authorList>
    </citation>
    <scope>NUCLEOTIDE SEQUENCE [LARGE SCALE GENOMIC DNA]</scope>
    <source>
        <strain evidence="2 3">2789STDY5608863</strain>
    </source>
</reference>
<feature type="transmembrane region" description="Helical" evidence="1">
    <location>
        <begin position="42"/>
        <end position="66"/>
    </location>
</feature>
<keyword evidence="1" id="KW-1133">Transmembrane helix</keyword>
<dbReference type="RefSeq" id="WP_055262651.1">
    <property type="nucleotide sequence ID" value="NZ_CP184331.1"/>
</dbReference>
<dbReference type="Proteomes" id="UP000095495">
    <property type="component" value="Unassembled WGS sequence"/>
</dbReference>
<dbReference type="Gene3D" id="1.10.4030.10">
    <property type="entry name" value="Porin chaperone SurA, peptide-binding domain"/>
    <property type="match status" value="1"/>
</dbReference>
<dbReference type="SUPFAM" id="SSF109998">
    <property type="entry name" value="Triger factor/SurA peptide-binding domain-like"/>
    <property type="match status" value="1"/>
</dbReference>
<dbReference type="InterPro" id="IPR027304">
    <property type="entry name" value="Trigger_fact/SurA_dom_sf"/>
</dbReference>
<dbReference type="EMBL" id="CYXV01000007">
    <property type="protein sequence ID" value="CUM97417.1"/>
    <property type="molecule type" value="Genomic_DNA"/>
</dbReference>
<name>A0A173T693_9FIRM</name>
<evidence type="ECO:0000313" key="2">
    <source>
        <dbReference type="EMBL" id="CUM97417.1"/>
    </source>
</evidence>
<organism evidence="2 3">
    <name type="scientific">Roseburia faecis</name>
    <dbReference type="NCBI Taxonomy" id="301302"/>
    <lineage>
        <taxon>Bacteria</taxon>
        <taxon>Bacillati</taxon>
        <taxon>Bacillota</taxon>
        <taxon>Clostridia</taxon>
        <taxon>Lachnospirales</taxon>
        <taxon>Lachnospiraceae</taxon>
        <taxon>Roseburia</taxon>
    </lineage>
</organism>
<sequence>MRKSEKLSDAIGEISDDIIEEAYTYKPKHDMHQRKASFKWRAAVAVLAMLVLAGVGVSVGGGTSFFRLGTIVSRFTGKAAKVVYRIQGIPVTQQEIQAGVALRVENGETVKTAKKEVIKDIITKKTLYVLAKKNGCTVSDQEYDDYAKLLKTQMNKAENRKEIRDFYAGFGGESAYWKNMEPVIRQNLAVRKYIDSQTGTQTEEEIKQEAYESGAKQTDLDAFEQVVEDVCEEIGDYLKTLQKSDASVYYFASSDKERVTESGG</sequence>
<protein>
    <submittedName>
        <fullName evidence="2">Uncharacterized protein</fullName>
    </submittedName>
</protein>
<proteinExistence type="predicted"/>
<keyword evidence="1" id="KW-0812">Transmembrane</keyword>
<accession>A0A173T693</accession>
<evidence type="ECO:0000256" key="1">
    <source>
        <dbReference type="SAM" id="Phobius"/>
    </source>
</evidence>
<evidence type="ECO:0000313" key="3">
    <source>
        <dbReference type="Proteomes" id="UP000095495"/>
    </source>
</evidence>
<dbReference type="AlphaFoldDB" id="A0A173T693"/>
<keyword evidence="1" id="KW-0472">Membrane</keyword>